<dbReference type="InterPro" id="IPR011008">
    <property type="entry name" value="Dimeric_a/b-barrel"/>
</dbReference>
<organism evidence="3 4">
    <name type="scientific">Shewanella zhuhaiensis</name>
    <dbReference type="NCBI Taxonomy" id="2919576"/>
    <lineage>
        <taxon>Bacteria</taxon>
        <taxon>Pseudomonadati</taxon>
        <taxon>Pseudomonadota</taxon>
        <taxon>Gammaproteobacteria</taxon>
        <taxon>Alteromonadales</taxon>
        <taxon>Shewanellaceae</taxon>
        <taxon>Shewanella</taxon>
    </lineage>
</organism>
<dbReference type="Gene3D" id="3.30.70.1060">
    <property type="entry name" value="Dimeric alpha+beta barrel"/>
    <property type="match status" value="1"/>
</dbReference>
<dbReference type="Proteomes" id="UP001297581">
    <property type="component" value="Unassembled WGS sequence"/>
</dbReference>
<comment type="caution">
    <text evidence="3">The sequence shown here is derived from an EMBL/GenBank/DDBJ whole genome shotgun (WGS) entry which is preliminary data.</text>
</comment>
<evidence type="ECO:0000259" key="2">
    <source>
        <dbReference type="Pfam" id="PF03795"/>
    </source>
</evidence>
<gene>
    <name evidence="3" type="ORF">MJ923_20505</name>
</gene>
<sequence>MFIVSLHYLVPLTKVDAYIPEHIAFLDEHYAKGHFLLSGRKAPRTGGVILANVDSRDMLDCILVEDPFFREKLARYEITEIVPGKACAELGFLLTD</sequence>
<reference evidence="3 4" key="1">
    <citation type="submission" date="2022-02" db="EMBL/GenBank/DDBJ databases">
        <title>The genome sequence of Shewanella sp. 3B26.</title>
        <authorList>
            <person name="Du J."/>
        </authorList>
    </citation>
    <scope>NUCLEOTIDE SEQUENCE [LARGE SCALE GENOMIC DNA]</scope>
    <source>
        <strain evidence="3 4">3B26</strain>
    </source>
</reference>
<dbReference type="RefSeq" id="WP_240592649.1">
    <property type="nucleotide sequence ID" value="NZ_JAKUDL010000014.1"/>
</dbReference>
<feature type="domain" description="YCII-related" evidence="2">
    <location>
        <begin position="1"/>
        <end position="81"/>
    </location>
</feature>
<dbReference type="PANTHER" id="PTHR37828:SF1">
    <property type="entry name" value="YCII-RELATED DOMAIN-CONTAINING PROTEIN"/>
    <property type="match status" value="1"/>
</dbReference>
<evidence type="ECO:0000313" key="4">
    <source>
        <dbReference type="Proteomes" id="UP001297581"/>
    </source>
</evidence>
<accession>A0AAJ1F1W2</accession>
<dbReference type="AlphaFoldDB" id="A0AAJ1F1W2"/>
<dbReference type="PANTHER" id="PTHR37828">
    <property type="entry name" value="GSR2449 PROTEIN"/>
    <property type="match status" value="1"/>
</dbReference>
<dbReference type="EMBL" id="JAKUDL010000014">
    <property type="protein sequence ID" value="MCH4296691.1"/>
    <property type="molecule type" value="Genomic_DNA"/>
</dbReference>
<dbReference type="InterPro" id="IPR005545">
    <property type="entry name" value="YCII"/>
</dbReference>
<comment type="similarity">
    <text evidence="1">Belongs to the YciI family.</text>
</comment>
<protein>
    <submittedName>
        <fullName evidence="3">YciI family protein</fullName>
    </submittedName>
</protein>
<evidence type="ECO:0000256" key="1">
    <source>
        <dbReference type="ARBA" id="ARBA00007689"/>
    </source>
</evidence>
<dbReference type="Pfam" id="PF03795">
    <property type="entry name" value="YCII"/>
    <property type="match status" value="1"/>
</dbReference>
<dbReference type="SUPFAM" id="SSF54909">
    <property type="entry name" value="Dimeric alpha+beta barrel"/>
    <property type="match status" value="1"/>
</dbReference>
<keyword evidence="4" id="KW-1185">Reference proteome</keyword>
<evidence type="ECO:0000313" key="3">
    <source>
        <dbReference type="EMBL" id="MCH4296691.1"/>
    </source>
</evidence>
<proteinExistence type="inferred from homology"/>
<name>A0AAJ1F1W2_9GAMM</name>